<evidence type="ECO:0000313" key="2">
    <source>
        <dbReference type="Proteomes" id="UP001634394"/>
    </source>
</evidence>
<dbReference type="Proteomes" id="UP001634394">
    <property type="component" value="Unassembled WGS sequence"/>
</dbReference>
<evidence type="ECO:0000313" key="1">
    <source>
        <dbReference type="EMBL" id="KAL3871040.1"/>
    </source>
</evidence>
<protein>
    <recommendedName>
        <fullName evidence="3">Heat shock 70 kDa protein 12A</fullName>
    </recommendedName>
</protein>
<dbReference type="SUPFAM" id="SSF53067">
    <property type="entry name" value="Actin-like ATPase domain"/>
    <property type="match status" value="2"/>
</dbReference>
<comment type="caution">
    <text evidence="1">The sequence shown here is derived from an EMBL/GenBank/DDBJ whole genome shotgun (WGS) entry which is preliminary data.</text>
</comment>
<accession>A0ABD3WAV9</accession>
<gene>
    <name evidence="1" type="ORF">ACJMK2_039064</name>
</gene>
<dbReference type="PANTHER" id="PTHR14187">
    <property type="entry name" value="ALPHA KINASE/ELONGATION FACTOR 2 KINASE"/>
    <property type="match status" value="1"/>
</dbReference>
<name>A0ABD3WAV9_SINWO</name>
<dbReference type="AlphaFoldDB" id="A0ABD3WAV9"/>
<keyword evidence="2" id="KW-1185">Reference proteome</keyword>
<organism evidence="1 2">
    <name type="scientific">Sinanodonta woodiana</name>
    <name type="common">Chinese pond mussel</name>
    <name type="synonym">Anodonta woodiana</name>
    <dbReference type="NCBI Taxonomy" id="1069815"/>
    <lineage>
        <taxon>Eukaryota</taxon>
        <taxon>Metazoa</taxon>
        <taxon>Spiralia</taxon>
        <taxon>Lophotrochozoa</taxon>
        <taxon>Mollusca</taxon>
        <taxon>Bivalvia</taxon>
        <taxon>Autobranchia</taxon>
        <taxon>Heteroconchia</taxon>
        <taxon>Palaeoheterodonta</taxon>
        <taxon>Unionida</taxon>
        <taxon>Unionoidea</taxon>
        <taxon>Unionidae</taxon>
        <taxon>Unioninae</taxon>
        <taxon>Sinanodonta</taxon>
    </lineage>
</organism>
<evidence type="ECO:0008006" key="3">
    <source>
        <dbReference type="Google" id="ProtNLM"/>
    </source>
</evidence>
<proteinExistence type="predicted"/>
<dbReference type="Gene3D" id="3.30.420.40">
    <property type="match status" value="2"/>
</dbReference>
<sequence length="657" mass="74239">MSYLSYPLVAAIDFGTTFSTWAYSTKDDFKNSPLKIYTRQWHGGEHDSNKDLSYNTMLQDECNKSLPALKVFSDAIRYLKNDLLDTVMKTMNGIITAEDILWVLTVPAIWDDQAKQFMRLSALRADIKDENLLLALEPEAASILCSLLPVQTMYGADSTAILATFQPGSRYMILDAGGGTIDITIHEVTSRGHLKELCKATGGAWGGTSVDRAFEHFLIGLLGPDVFQCFKNDCADDYLYIFGLFEVKKRGIMEDPVIMRIPMTLKEKFEEKKGIDLTTFLSSLKFGGIIKGWFSDQDLNVYLVTSKCKTTITRLSVYEKMFWEELEFQLDKDPCIYIRHFMEELVGVLTYDKFCMEQPEDHQRLVESFKMQMELRIISRVFGVQLSIPDSLTQIYRKVTGKDFDSKFSLKENEGPASLEKDKMKLKLSVMKQLFNYSIPNIVHYISNLLENTDIGNLTSIVMVGGFSDCKLLQDAIRSHFPSMRVIIPADAGLSVLKGAVIYGHDSSLISQRICKKTYGVEMLARFINGRHDNSKKVVIDGDELCKGVFDKYVEIGQTVTLNECVAVRNYRAANEEDPYITFIVYTSTSKNPMYVDDVSCAKLGTVEIPITDRSVPVADRCFTFSFVFGNTELKVEAKETRTGQTVEAKLDLLGHH</sequence>
<dbReference type="Gene3D" id="3.90.640.10">
    <property type="entry name" value="Actin, Chain A, domain 4"/>
    <property type="match status" value="1"/>
</dbReference>
<dbReference type="CDD" id="cd10229">
    <property type="entry name" value="ASKHA_NBD_HSP70_HSPA12"/>
    <property type="match status" value="1"/>
</dbReference>
<dbReference type="InterPro" id="IPR043129">
    <property type="entry name" value="ATPase_NBD"/>
</dbReference>
<dbReference type="EMBL" id="JBJQND010000007">
    <property type="protein sequence ID" value="KAL3871040.1"/>
    <property type="molecule type" value="Genomic_DNA"/>
</dbReference>
<dbReference type="PANTHER" id="PTHR14187:SF5">
    <property type="entry name" value="HEAT SHOCK 70 KDA PROTEIN 12A"/>
    <property type="match status" value="1"/>
</dbReference>
<reference evidence="1 2" key="1">
    <citation type="submission" date="2024-11" db="EMBL/GenBank/DDBJ databases">
        <title>Chromosome-level genome assembly of the freshwater bivalve Anodonta woodiana.</title>
        <authorList>
            <person name="Chen X."/>
        </authorList>
    </citation>
    <scope>NUCLEOTIDE SEQUENCE [LARGE SCALE GENOMIC DNA]</scope>
    <source>
        <strain evidence="1">MN2024</strain>
        <tissue evidence="1">Gills</tissue>
    </source>
</reference>